<dbReference type="Pfam" id="PF04082">
    <property type="entry name" value="Fungal_trans"/>
    <property type="match status" value="1"/>
</dbReference>
<dbReference type="PANTHER" id="PTHR47540">
    <property type="entry name" value="THIAMINE REPRESSIBLE GENES REGULATORY PROTEIN THI5"/>
    <property type="match status" value="1"/>
</dbReference>
<keyword evidence="5" id="KW-0539">Nucleus</keyword>
<reference evidence="8" key="1">
    <citation type="submission" date="2023-04" db="EMBL/GenBank/DDBJ databases">
        <title>Candida boidinii NBRC 10035.</title>
        <authorList>
            <person name="Ichikawa N."/>
            <person name="Sato H."/>
            <person name="Tonouchi N."/>
        </authorList>
    </citation>
    <scope>NUCLEOTIDE SEQUENCE</scope>
    <source>
        <strain evidence="8">NBRC 10035</strain>
    </source>
</reference>
<dbReference type="InterPro" id="IPR051711">
    <property type="entry name" value="Stress_Response_Reg"/>
</dbReference>
<organism evidence="8 9">
    <name type="scientific">Candida boidinii</name>
    <name type="common">Yeast</name>
    <dbReference type="NCBI Taxonomy" id="5477"/>
    <lineage>
        <taxon>Eukaryota</taxon>
        <taxon>Fungi</taxon>
        <taxon>Dikarya</taxon>
        <taxon>Ascomycota</taxon>
        <taxon>Saccharomycotina</taxon>
        <taxon>Pichiomycetes</taxon>
        <taxon>Pichiales</taxon>
        <taxon>Pichiaceae</taxon>
        <taxon>Ogataea</taxon>
        <taxon>Ogataea/Candida clade</taxon>
    </lineage>
</organism>
<evidence type="ECO:0000256" key="5">
    <source>
        <dbReference type="ARBA" id="ARBA00023242"/>
    </source>
</evidence>
<dbReference type="InterPro" id="IPR007219">
    <property type="entry name" value="XnlR_reg_dom"/>
</dbReference>
<accession>A0A9W6WLA4</accession>
<keyword evidence="4" id="KW-0804">Transcription</keyword>
<dbReference type="GO" id="GO:0006351">
    <property type="term" value="P:DNA-templated transcription"/>
    <property type="evidence" value="ECO:0007669"/>
    <property type="project" value="InterPro"/>
</dbReference>
<evidence type="ECO:0000313" key="8">
    <source>
        <dbReference type="EMBL" id="GME78358.1"/>
    </source>
</evidence>
<dbReference type="Proteomes" id="UP001165120">
    <property type="component" value="Unassembled WGS sequence"/>
</dbReference>
<evidence type="ECO:0000259" key="7">
    <source>
        <dbReference type="SMART" id="SM00906"/>
    </source>
</evidence>
<comment type="caution">
    <text evidence="8">The sequence shown here is derived from an EMBL/GenBank/DDBJ whole genome shotgun (WGS) entry which is preliminary data.</text>
</comment>
<evidence type="ECO:0000313" key="9">
    <source>
        <dbReference type="Proteomes" id="UP001165120"/>
    </source>
</evidence>
<keyword evidence="3" id="KW-0238">DNA-binding</keyword>
<protein>
    <submittedName>
        <fullName evidence="8">Unnamed protein product</fullName>
    </submittedName>
</protein>
<dbReference type="PANTHER" id="PTHR47540:SF6">
    <property type="entry name" value="ZN(II)2CYS6 TRANSCRIPTION FACTOR (EUROFUNG)"/>
    <property type="match status" value="1"/>
</dbReference>
<dbReference type="GO" id="GO:0005634">
    <property type="term" value="C:nucleus"/>
    <property type="evidence" value="ECO:0007669"/>
    <property type="project" value="UniProtKB-SubCell"/>
</dbReference>
<dbReference type="CDD" id="cd12148">
    <property type="entry name" value="fungal_TF_MHR"/>
    <property type="match status" value="1"/>
</dbReference>
<proteinExistence type="predicted"/>
<dbReference type="GO" id="GO:0043565">
    <property type="term" value="F:sequence-specific DNA binding"/>
    <property type="evidence" value="ECO:0007669"/>
    <property type="project" value="TreeGrafter"/>
</dbReference>
<dbReference type="GO" id="GO:0045944">
    <property type="term" value="P:positive regulation of transcription by RNA polymerase II"/>
    <property type="evidence" value="ECO:0007669"/>
    <property type="project" value="TreeGrafter"/>
</dbReference>
<evidence type="ECO:0000256" key="3">
    <source>
        <dbReference type="ARBA" id="ARBA00023125"/>
    </source>
</evidence>
<feature type="region of interest" description="Disordered" evidence="6">
    <location>
        <begin position="251"/>
        <end position="284"/>
    </location>
</feature>
<feature type="compositionally biased region" description="Low complexity" evidence="6">
    <location>
        <begin position="263"/>
        <end position="278"/>
    </location>
</feature>
<evidence type="ECO:0000256" key="1">
    <source>
        <dbReference type="ARBA" id="ARBA00004123"/>
    </source>
</evidence>
<keyword evidence="9" id="KW-1185">Reference proteome</keyword>
<dbReference type="GO" id="GO:0008270">
    <property type="term" value="F:zinc ion binding"/>
    <property type="evidence" value="ECO:0007669"/>
    <property type="project" value="InterPro"/>
</dbReference>
<dbReference type="EMBL" id="BSXN01003046">
    <property type="protein sequence ID" value="GME78358.1"/>
    <property type="molecule type" value="Genomic_DNA"/>
</dbReference>
<feature type="compositionally biased region" description="Low complexity" evidence="6">
    <location>
        <begin position="228"/>
        <end position="239"/>
    </location>
</feature>
<sequence length="297" mass="33969">MNIDSLYKNLKFNSSQDLCQIFVGLAIGEQIFFSEKSHYVKTSKLNNILDDDKRSNSKLMLKTPGLKFFLIAVKLFNINIETPNLSNIQTALLLAYYNQSLNRITTSYNYFGIAIRWALSIGLHLNTNFLKIDAIEKFKRKKLWWTTFALDSFATSRVRLPSHINFDQTDVDLLDENDEALWKGSTSLADQVLLLKFTDKIYNSVYSSTTRNLFDSINNPKESDNLIKNNNNHANKHNNGATSKLINANGQISSHQHQHQHQVQRSQQSQQNQTQPLQPHADSQATAITKKIENFTS</sequence>
<gene>
    <name evidence="8" type="ORF">Cboi02_000579600</name>
</gene>
<dbReference type="SMART" id="SM00906">
    <property type="entry name" value="Fungal_trans"/>
    <property type="match status" value="1"/>
</dbReference>
<feature type="domain" description="Xylanolytic transcriptional activator regulatory" evidence="7">
    <location>
        <begin position="107"/>
        <end position="180"/>
    </location>
</feature>
<keyword evidence="2" id="KW-0805">Transcription regulation</keyword>
<evidence type="ECO:0000256" key="2">
    <source>
        <dbReference type="ARBA" id="ARBA00023015"/>
    </source>
</evidence>
<evidence type="ECO:0000256" key="6">
    <source>
        <dbReference type="SAM" id="MobiDB-lite"/>
    </source>
</evidence>
<dbReference type="AlphaFoldDB" id="A0A9W6WLA4"/>
<comment type="subcellular location">
    <subcellularLocation>
        <location evidence="1">Nucleus</location>
    </subcellularLocation>
</comment>
<name>A0A9W6WLA4_CANBO</name>
<evidence type="ECO:0000256" key="4">
    <source>
        <dbReference type="ARBA" id="ARBA00023163"/>
    </source>
</evidence>
<feature type="region of interest" description="Disordered" evidence="6">
    <location>
        <begin position="224"/>
        <end position="243"/>
    </location>
</feature>